<evidence type="ECO:0000313" key="5">
    <source>
        <dbReference type="Proteomes" id="UP001233999"/>
    </source>
</evidence>
<evidence type="ECO:0000256" key="1">
    <source>
        <dbReference type="ARBA" id="ARBA00038357"/>
    </source>
</evidence>
<comment type="similarity">
    <text evidence="1">Belongs to the cytochrome b5 family. MAPR subfamily.</text>
</comment>
<dbReference type="SMART" id="SM01117">
    <property type="entry name" value="Cyt-b5"/>
    <property type="match status" value="1"/>
</dbReference>
<dbReference type="Proteomes" id="UP001233999">
    <property type="component" value="Unassembled WGS sequence"/>
</dbReference>
<protein>
    <recommendedName>
        <fullName evidence="3">Cytochrome b5 heme-binding domain-containing protein</fullName>
    </recommendedName>
</protein>
<sequence length="282" mass="32310">MFIRNTAFIVPIFLTIITILYLHEYNTTTFIQITSYFPHLRSLIIEIYAAILKLFGKGLKSSVPGKGILFTEEELNKYSKLENGLYLAILGKVYDVGNGEKYYGSEGGYHYFTGRDASRAFVTGDFTESGLTDDVTGLAPQELLSLEQWTQFYQKEYKYKGKLIGRYYNPNGQPTPYNREIRKLIREAKNNKEESNKEKLLYPPCNAEWSQESGSRVWCSTMSGGIQRDWIGVPRQLYEPGSKSFRCACINESQLNGLKKGNMKEYPDCNPKATSCWVYPEE</sequence>
<accession>A0AAD8AIV1</accession>
<dbReference type="Pfam" id="PF00173">
    <property type="entry name" value="Cyt-b5"/>
    <property type="match status" value="1"/>
</dbReference>
<dbReference type="GO" id="GO:0012505">
    <property type="term" value="C:endomembrane system"/>
    <property type="evidence" value="ECO:0007669"/>
    <property type="project" value="TreeGrafter"/>
</dbReference>
<feature type="transmembrane region" description="Helical" evidence="2">
    <location>
        <begin position="7"/>
        <end position="24"/>
    </location>
</feature>
<dbReference type="SUPFAM" id="SSF55856">
    <property type="entry name" value="Cytochrome b5-like heme/steroid binding domain"/>
    <property type="match status" value="1"/>
</dbReference>
<feature type="domain" description="Cytochrome b5 heme-binding" evidence="3">
    <location>
        <begin position="70"/>
        <end position="164"/>
    </location>
</feature>
<gene>
    <name evidence="4" type="ORF">L9F63_009894</name>
</gene>
<dbReference type="PANTHER" id="PTHR10281:SF4">
    <property type="entry name" value="NEUFERRICIN"/>
    <property type="match status" value="1"/>
</dbReference>
<evidence type="ECO:0000256" key="2">
    <source>
        <dbReference type="SAM" id="Phobius"/>
    </source>
</evidence>
<dbReference type="PANTHER" id="PTHR10281">
    <property type="entry name" value="MEMBRANE-ASSOCIATED PROGESTERONE RECEPTOR COMPONENT-RELATED"/>
    <property type="match status" value="1"/>
</dbReference>
<proteinExistence type="inferred from homology"/>
<reference evidence="4" key="2">
    <citation type="submission" date="2023-05" db="EMBL/GenBank/DDBJ databases">
        <authorList>
            <person name="Fouks B."/>
        </authorList>
    </citation>
    <scope>NUCLEOTIDE SEQUENCE</scope>
    <source>
        <strain evidence="4">Stay&amp;Tobe</strain>
        <tissue evidence="4">Testes</tissue>
    </source>
</reference>
<dbReference type="GO" id="GO:0016020">
    <property type="term" value="C:membrane"/>
    <property type="evidence" value="ECO:0007669"/>
    <property type="project" value="TreeGrafter"/>
</dbReference>
<dbReference type="InterPro" id="IPR036400">
    <property type="entry name" value="Cyt_B5-like_heme/steroid_sf"/>
</dbReference>
<dbReference type="InterPro" id="IPR050577">
    <property type="entry name" value="MAPR/NEUFC/NENF-like"/>
</dbReference>
<comment type="caution">
    <text evidence="4">The sequence shown here is derived from an EMBL/GenBank/DDBJ whole genome shotgun (WGS) entry which is preliminary data.</text>
</comment>
<dbReference type="InterPro" id="IPR001199">
    <property type="entry name" value="Cyt_B5-like_heme/steroid-bd"/>
</dbReference>
<name>A0AAD8AIV1_DIPPU</name>
<organism evidence="4 5">
    <name type="scientific">Diploptera punctata</name>
    <name type="common">Pacific beetle cockroach</name>
    <dbReference type="NCBI Taxonomy" id="6984"/>
    <lineage>
        <taxon>Eukaryota</taxon>
        <taxon>Metazoa</taxon>
        <taxon>Ecdysozoa</taxon>
        <taxon>Arthropoda</taxon>
        <taxon>Hexapoda</taxon>
        <taxon>Insecta</taxon>
        <taxon>Pterygota</taxon>
        <taxon>Neoptera</taxon>
        <taxon>Polyneoptera</taxon>
        <taxon>Dictyoptera</taxon>
        <taxon>Blattodea</taxon>
        <taxon>Blaberoidea</taxon>
        <taxon>Blaberidae</taxon>
        <taxon>Diplopterinae</taxon>
        <taxon>Diploptera</taxon>
    </lineage>
</organism>
<keyword evidence="5" id="KW-1185">Reference proteome</keyword>
<evidence type="ECO:0000259" key="3">
    <source>
        <dbReference type="SMART" id="SM01117"/>
    </source>
</evidence>
<dbReference type="Gene3D" id="3.10.120.10">
    <property type="entry name" value="Cytochrome b5-like heme/steroid binding domain"/>
    <property type="match status" value="1"/>
</dbReference>
<dbReference type="EMBL" id="JASPKZ010000467">
    <property type="protein sequence ID" value="KAJ9599854.1"/>
    <property type="molecule type" value="Genomic_DNA"/>
</dbReference>
<keyword evidence="2" id="KW-0812">Transmembrane</keyword>
<reference evidence="4" key="1">
    <citation type="journal article" date="2023" name="IScience">
        <title>Live-bearing cockroach genome reveals convergent evolutionary mechanisms linked to viviparity in insects and beyond.</title>
        <authorList>
            <person name="Fouks B."/>
            <person name="Harrison M.C."/>
            <person name="Mikhailova A.A."/>
            <person name="Marchal E."/>
            <person name="English S."/>
            <person name="Carruthers M."/>
            <person name="Jennings E.C."/>
            <person name="Chiamaka E.L."/>
            <person name="Frigard R.A."/>
            <person name="Pippel M."/>
            <person name="Attardo G.M."/>
            <person name="Benoit J.B."/>
            <person name="Bornberg-Bauer E."/>
            <person name="Tobe S.S."/>
        </authorList>
    </citation>
    <scope>NUCLEOTIDE SEQUENCE</scope>
    <source>
        <strain evidence="4">Stay&amp;Tobe</strain>
    </source>
</reference>
<keyword evidence="2" id="KW-0472">Membrane</keyword>
<evidence type="ECO:0000313" key="4">
    <source>
        <dbReference type="EMBL" id="KAJ9599854.1"/>
    </source>
</evidence>
<keyword evidence="2" id="KW-1133">Transmembrane helix</keyword>
<dbReference type="AlphaFoldDB" id="A0AAD8AIV1"/>